<keyword evidence="1" id="KW-0732">Signal</keyword>
<dbReference type="Pfam" id="PF04205">
    <property type="entry name" value="FMN_bind"/>
    <property type="match status" value="1"/>
</dbReference>
<feature type="chain" id="PRO_5045251099" evidence="1">
    <location>
        <begin position="23"/>
        <end position="182"/>
    </location>
</feature>
<evidence type="ECO:0000313" key="3">
    <source>
        <dbReference type="EMBL" id="MDL5033350.1"/>
    </source>
</evidence>
<dbReference type="EMBL" id="JASVDS010000004">
    <property type="protein sequence ID" value="MDL5033350.1"/>
    <property type="molecule type" value="Genomic_DNA"/>
</dbReference>
<dbReference type="Proteomes" id="UP001238603">
    <property type="component" value="Unassembled WGS sequence"/>
</dbReference>
<keyword evidence="4" id="KW-1185">Reference proteome</keyword>
<comment type="caution">
    <text evidence="3">The sequence shown here is derived from an EMBL/GenBank/DDBJ whole genome shotgun (WGS) entry which is preliminary data.</text>
</comment>
<gene>
    <name evidence="3" type="ORF">QRD43_15660</name>
</gene>
<feature type="signal peptide" evidence="1">
    <location>
        <begin position="1"/>
        <end position="22"/>
    </location>
</feature>
<dbReference type="SMART" id="SM00900">
    <property type="entry name" value="FMN_bind"/>
    <property type="match status" value="1"/>
</dbReference>
<reference evidence="3 4" key="1">
    <citation type="submission" date="2023-06" db="EMBL/GenBank/DDBJ databases">
        <title>Pelomonas sp. APW6 16S ribosomal RNA gene genome sequencing and assembly.</title>
        <authorList>
            <person name="Woo H."/>
        </authorList>
    </citation>
    <scope>NUCLEOTIDE SEQUENCE [LARGE SCALE GENOMIC DNA]</scope>
    <source>
        <strain evidence="3 4">APW6</strain>
    </source>
</reference>
<evidence type="ECO:0000259" key="2">
    <source>
        <dbReference type="SMART" id="SM00900"/>
    </source>
</evidence>
<dbReference type="RefSeq" id="WP_285983435.1">
    <property type="nucleotide sequence ID" value="NZ_JASVDS010000004.1"/>
</dbReference>
<proteinExistence type="predicted"/>
<dbReference type="InterPro" id="IPR007329">
    <property type="entry name" value="FMN-bd"/>
</dbReference>
<accession>A0ABT7LKG2</accession>
<sequence length="182" mass="19264">MRLCLATGAATVLALAPAGAFAVDYLTAEAAAKLLFAEADRFEIRDWQLDAAQAQAIAALGVKPRSAQWKLRLAFKGRELLGVVVADDVLGKFELISYAVGIGADGKVRGVEILSYRESHGHEVRTPAWRKQFVGKAQGAPLKVGEDIANISGATLSCSHVAEGVKRIVAVVEQARRSGVLG</sequence>
<protein>
    <submittedName>
        <fullName evidence="3">FMN-binding protein</fullName>
    </submittedName>
</protein>
<name>A0ABT7LKG2_9BURK</name>
<organism evidence="3 4">
    <name type="scientific">Roseateles subflavus</name>
    <dbReference type="NCBI Taxonomy" id="3053353"/>
    <lineage>
        <taxon>Bacteria</taxon>
        <taxon>Pseudomonadati</taxon>
        <taxon>Pseudomonadota</taxon>
        <taxon>Betaproteobacteria</taxon>
        <taxon>Burkholderiales</taxon>
        <taxon>Sphaerotilaceae</taxon>
        <taxon>Roseateles</taxon>
    </lineage>
</organism>
<feature type="domain" description="FMN-binding" evidence="2">
    <location>
        <begin position="91"/>
        <end position="172"/>
    </location>
</feature>
<evidence type="ECO:0000256" key="1">
    <source>
        <dbReference type="SAM" id="SignalP"/>
    </source>
</evidence>
<evidence type="ECO:0000313" key="4">
    <source>
        <dbReference type="Proteomes" id="UP001238603"/>
    </source>
</evidence>